<feature type="domain" description="Aspartyl/asparaginy/proline hydroxylase" evidence="4">
    <location>
        <begin position="233"/>
        <end position="396"/>
    </location>
</feature>
<dbReference type="Proteomes" id="UP000481327">
    <property type="component" value="Unassembled WGS sequence"/>
</dbReference>
<evidence type="ECO:0000256" key="2">
    <source>
        <dbReference type="ARBA" id="ARBA00022964"/>
    </source>
</evidence>
<evidence type="ECO:0000313" key="5">
    <source>
        <dbReference type="EMBL" id="MQT18549.1"/>
    </source>
</evidence>
<dbReference type="EMBL" id="WIOL01000007">
    <property type="protein sequence ID" value="MQT18549.1"/>
    <property type="molecule type" value="Genomic_DNA"/>
</dbReference>
<accession>A0A7C9GXB7</accession>
<keyword evidence="6" id="KW-1185">Reference proteome</keyword>
<sequence length="426" mass="45950">MPMRWSPPTASPRCRQRAAFEGSRRFVSAGVRPLTDDAAGLNAAGLRALSQGQVASAVALLRRAVVADPASPLLFYNLATALHAAGDAASHETAVDEALTRDPYFAHALLAKARLLETRGDGVGAITHYQRLIAALDPAAPMGPGFAAGVAHARAVLQAANDALEVRLETVLGDRLDAESPQATERFRHAVEIGLGRRRIYHPQPLVLAYPYLPPVQFFDRAHFPWLSQLEAATPVIRAELQALLAAGDAGFAPYVAYPPGAPVNQWATLNHSDAWAAQFLIQHGIPNAAIRARCPRTAALLDTLPLFDLPGRGPVAFFSLLKPHTHIPPHTGATNIRTIVHLPLIVPELCGFRVGNDSRPWVEGQAFAFDDSIEHEARNGSDKLRAVLIIDTWNPYLTPVERDLLRDYVAVLDAQGRSMATFGAG</sequence>
<comment type="caution">
    <text evidence="5">The sequence shown here is derived from an EMBL/GenBank/DDBJ whole genome shotgun (WGS) entry which is preliminary data.</text>
</comment>
<gene>
    <name evidence="5" type="ORF">F3168_14940</name>
</gene>
<dbReference type="InterPro" id="IPR027443">
    <property type="entry name" value="IPNS-like_sf"/>
</dbReference>
<dbReference type="Gene3D" id="1.25.40.10">
    <property type="entry name" value="Tetratricopeptide repeat domain"/>
    <property type="match status" value="1"/>
</dbReference>
<evidence type="ECO:0000259" key="4">
    <source>
        <dbReference type="Pfam" id="PF05118"/>
    </source>
</evidence>
<dbReference type="OrthoDB" id="21665at2"/>
<protein>
    <recommendedName>
        <fullName evidence="4">Aspartyl/asparaginy/proline hydroxylase domain-containing protein</fullName>
    </recommendedName>
</protein>
<keyword evidence="3" id="KW-0560">Oxidoreductase</keyword>
<organism evidence="5 6">
    <name type="scientific">Sandarakinorhabdus fusca</name>
    <dbReference type="NCBI Taxonomy" id="1439888"/>
    <lineage>
        <taxon>Bacteria</taxon>
        <taxon>Pseudomonadati</taxon>
        <taxon>Pseudomonadota</taxon>
        <taxon>Alphaproteobacteria</taxon>
        <taxon>Sphingomonadales</taxon>
        <taxon>Sphingosinicellaceae</taxon>
        <taxon>Sandarakinorhabdus</taxon>
    </lineage>
</organism>
<dbReference type="PANTHER" id="PTHR46332">
    <property type="entry name" value="ASPARTATE BETA-HYDROXYLASE DOMAIN-CONTAINING PROTEIN 2"/>
    <property type="match status" value="1"/>
</dbReference>
<dbReference type="InterPro" id="IPR007803">
    <property type="entry name" value="Asp/Arg/Pro-Hydrxlase"/>
</dbReference>
<dbReference type="Gene3D" id="2.60.120.330">
    <property type="entry name" value="B-lactam Antibiotic, Isopenicillin N Synthase, Chain"/>
    <property type="match status" value="1"/>
</dbReference>
<dbReference type="PANTHER" id="PTHR46332:SF5">
    <property type="entry name" value="ASPARTATE BETA-HYDROXYLASE DOMAIN CONTAINING 2"/>
    <property type="match status" value="1"/>
</dbReference>
<keyword evidence="2" id="KW-0223">Dioxygenase</keyword>
<dbReference type="SUPFAM" id="SSF48452">
    <property type="entry name" value="TPR-like"/>
    <property type="match status" value="1"/>
</dbReference>
<dbReference type="SUPFAM" id="SSF51197">
    <property type="entry name" value="Clavaminate synthase-like"/>
    <property type="match status" value="1"/>
</dbReference>
<dbReference type="InterPro" id="IPR051821">
    <property type="entry name" value="Asp/Asn_beta-hydroxylase"/>
</dbReference>
<proteinExistence type="inferred from homology"/>
<dbReference type="InterPro" id="IPR011990">
    <property type="entry name" value="TPR-like_helical_dom_sf"/>
</dbReference>
<evidence type="ECO:0000256" key="3">
    <source>
        <dbReference type="ARBA" id="ARBA00023002"/>
    </source>
</evidence>
<dbReference type="Pfam" id="PF05118">
    <property type="entry name" value="Asp_Arg_Hydrox"/>
    <property type="match status" value="1"/>
</dbReference>
<dbReference type="GO" id="GO:0051213">
    <property type="term" value="F:dioxygenase activity"/>
    <property type="evidence" value="ECO:0007669"/>
    <property type="project" value="UniProtKB-KW"/>
</dbReference>
<evidence type="ECO:0000313" key="6">
    <source>
        <dbReference type="Proteomes" id="UP000481327"/>
    </source>
</evidence>
<dbReference type="AlphaFoldDB" id="A0A7C9GXB7"/>
<comment type="similarity">
    <text evidence="1">Belongs to the aspartyl/asparaginyl beta-hydroxylase family.</text>
</comment>
<name>A0A7C9GXB7_9SPHN</name>
<reference evidence="5 6" key="1">
    <citation type="submission" date="2019-09" db="EMBL/GenBank/DDBJ databases">
        <title>Polymorphobacter sp. isolated from a lake in China.</title>
        <authorList>
            <person name="Liu Z."/>
        </authorList>
    </citation>
    <scope>NUCLEOTIDE SEQUENCE [LARGE SCALE GENOMIC DNA]</scope>
    <source>
        <strain evidence="5 6">D40P</strain>
    </source>
</reference>
<evidence type="ECO:0000256" key="1">
    <source>
        <dbReference type="ARBA" id="ARBA00007730"/>
    </source>
</evidence>
<dbReference type="GO" id="GO:0016020">
    <property type="term" value="C:membrane"/>
    <property type="evidence" value="ECO:0007669"/>
    <property type="project" value="TreeGrafter"/>
</dbReference>